<feature type="compositionally biased region" description="Basic residues" evidence="1">
    <location>
        <begin position="204"/>
        <end position="213"/>
    </location>
</feature>
<dbReference type="EMBL" id="JBBPBN010000014">
    <property type="protein sequence ID" value="KAK9024895.1"/>
    <property type="molecule type" value="Genomic_DNA"/>
</dbReference>
<feature type="compositionally biased region" description="Basic and acidic residues" evidence="1">
    <location>
        <begin position="14"/>
        <end position="42"/>
    </location>
</feature>
<feature type="region of interest" description="Disordered" evidence="1">
    <location>
        <begin position="122"/>
        <end position="246"/>
    </location>
</feature>
<accession>A0ABR2SI36</accession>
<feature type="compositionally biased region" description="Basic and acidic residues" evidence="1">
    <location>
        <begin position="173"/>
        <end position="187"/>
    </location>
</feature>
<keyword evidence="3" id="KW-1185">Reference proteome</keyword>
<sequence>MGQERASIGRLRHWREDRTPRNEPTKGREMRAGCSDGDCKEPNRAHTACRLDATSYGQERHTVEGQSATTQRGHTGHVTGTRTGVCTGGRSSEHAGTLWGCRGQQQATPQMHAQGCAGAAHRARRAERGPRKGHTGLDKNNRRGLDEVLRGSGIVSTRGGRSLAPRATTNNEPTKEFTGHRRKHGEDESLPQHTEEATNVTRPKAIHPTKTRHSGSWSRPCHRQEGKTAMPLRGAQQYPAKKPYKK</sequence>
<feature type="region of interest" description="Disordered" evidence="1">
    <location>
        <begin position="57"/>
        <end position="93"/>
    </location>
</feature>
<feature type="compositionally biased region" description="Basic and acidic residues" evidence="1">
    <location>
        <begin position="126"/>
        <end position="149"/>
    </location>
</feature>
<evidence type="ECO:0000313" key="3">
    <source>
        <dbReference type="Proteomes" id="UP001396334"/>
    </source>
</evidence>
<organism evidence="2 3">
    <name type="scientific">Hibiscus sabdariffa</name>
    <name type="common">roselle</name>
    <dbReference type="NCBI Taxonomy" id="183260"/>
    <lineage>
        <taxon>Eukaryota</taxon>
        <taxon>Viridiplantae</taxon>
        <taxon>Streptophyta</taxon>
        <taxon>Embryophyta</taxon>
        <taxon>Tracheophyta</taxon>
        <taxon>Spermatophyta</taxon>
        <taxon>Magnoliopsida</taxon>
        <taxon>eudicotyledons</taxon>
        <taxon>Gunneridae</taxon>
        <taxon>Pentapetalae</taxon>
        <taxon>rosids</taxon>
        <taxon>malvids</taxon>
        <taxon>Malvales</taxon>
        <taxon>Malvaceae</taxon>
        <taxon>Malvoideae</taxon>
        <taxon>Hibiscus</taxon>
    </lineage>
</organism>
<reference evidence="2 3" key="1">
    <citation type="journal article" date="2024" name="G3 (Bethesda)">
        <title>Genome assembly of Hibiscus sabdariffa L. provides insights into metabolisms of medicinal natural products.</title>
        <authorList>
            <person name="Kim T."/>
        </authorList>
    </citation>
    <scope>NUCLEOTIDE SEQUENCE [LARGE SCALE GENOMIC DNA]</scope>
    <source>
        <strain evidence="2">TK-2024</strain>
        <tissue evidence="2">Old leaves</tissue>
    </source>
</reference>
<name>A0ABR2SI36_9ROSI</name>
<feature type="region of interest" description="Disordered" evidence="1">
    <location>
        <begin position="1"/>
        <end position="42"/>
    </location>
</feature>
<proteinExistence type="predicted"/>
<gene>
    <name evidence="2" type="ORF">V6N11_064801</name>
</gene>
<feature type="compositionally biased region" description="Low complexity" evidence="1">
    <location>
        <begin position="69"/>
        <end position="89"/>
    </location>
</feature>
<evidence type="ECO:0000256" key="1">
    <source>
        <dbReference type="SAM" id="MobiDB-lite"/>
    </source>
</evidence>
<dbReference type="Proteomes" id="UP001396334">
    <property type="component" value="Unassembled WGS sequence"/>
</dbReference>
<evidence type="ECO:0000313" key="2">
    <source>
        <dbReference type="EMBL" id="KAK9024895.1"/>
    </source>
</evidence>
<protein>
    <submittedName>
        <fullName evidence="2">Uncharacterized protein</fullName>
    </submittedName>
</protein>
<comment type="caution">
    <text evidence="2">The sequence shown here is derived from an EMBL/GenBank/DDBJ whole genome shotgun (WGS) entry which is preliminary data.</text>
</comment>